<dbReference type="KEGG" id="gsl:Gasu_34400"/>
<gene>
    <name evidence="2" type="ORF">Gasu_34400</name>
</gene>
<accession>M2XZP0</accession>
<keyword evidence="1" id="KW-0472">Membrane</keyword>
<sequence>MFLLEQSIDIYNFYYLFGVYILYATLVFISLLVLYGNLRLALSRREQRQRNSSCVFGLIFPRYSARTRNQSDSQLSVLVSSQNYIPYSSFFCLLYDSFQDGEIDQFSIDSNMENDTHKV</sequence>
<dbReference type="AlphaFoldDB" id="M2XZP0"/>
<feature type="transmembrane region" description="Helical" evidence="1">
    <location>
        <begin position="12"/>
        <end position="35"/>
    </location>
</feature>
<evidence type="ECO:0000256" key="1">
    <source>
        <dbReference type="SAM" id="Phobius"/>
    </source>
</evidence>
<dbReference type="EMBL" id="KB454512">
    <property type="protein sequence ID" value="EME29044.1"/>
    <property type="molecule type" value="Genomic_DNA"/>
</dbReference>
<keyword evidence="3" id="KW-1185">Reference proteome</keyword>
<organism evidence="2 3">
    <name type="scientific">Galdieria sulphuraria</name>
    <name type="common">Red alga</name>
    <dbReference type="NCBI Taxonomy" id="130081"/>
    <lineage>
        <taxon>Eukaryota</taxon>
        <taxon>Rhodophyta</taxon>
        <taxon>Bangiophyceae</taxon>
        <taxon>Galdieriales</taxon>
        <taxon>Galdieriaceae</taxon>
        <taxon>Galdieria</taxon>
    </lineage>
</organism>
<dbReference type="RefSeq" id="XP_005705564.1">
    <property type="nucleotide sequence ID" value="XM_005705507.1"/>
</dbReference>
<keyword evidence="1" id="KW-0812">Transmembrane</keyword>
<dbReference type="Proteomes" id="UP000030680">
    <property type="component" value="Unassembled WGS sequence"/>
</dbReference>
<dbReference type="Gramene" id="EME29044">
    <property type="protein sequence ID" value="EME29044"/>
    <property type="gene ID" value="Gasu_34400"/>
</dbReference>
<evidence type="ECO:0000313" key="2">
    <source>
        <dbReference type="EMBL" id="EME29044.1"/>
    </source>
</evidence>
<name>M2XZP0_GALSU</name>
<keyword evidence="1" id="KW-1133">Transmembrane helix</keyword>
<proteinExistence type="predicted"/>
<evidence type="ECO:0000313" key="3">
    <source>
        <dbReference type="Proteomes" id="UP000030680"/>
    </source>
</evidence>
<reference evidence="3" key="1">
    <citation type="journal article" date="2013" name="Science">
        <title>Gene transfer from bacteria and archaea facilitated evolution of an extremophilic eukaryote.</title>
        <authorList>
            <person name="Schonknecht G."/>
            <person name="Chen W.H."/>
            <person name="Ternes C.M."/>
            <person name="Barbier G.G."/>
            <person name="Shrestha R.P."/>
            <person name="Stanke M."/>
            <person name="Brautigam A."/>
            <person name="Baker B.J."/>
            <person name="Banfield J.F."/>
            <person name="Garavito R.M."/>
            <person name="Carr K."/>
            <person name="Wilkerson C."/>
            <person name="Rensing S.A."/>
            <person name="Gagneul D."/>
            <person name="Dickenson N.E."/>
            <person name="Oesterhelt C."/>
            <person name="Lercher M.J."/>
            <person name="Weber A.P."/>
        </authorList>
    </citation>
    <scope>NUCLEOTIDE SEQUENCE [LARGE SCALE GENOMIC DNA]</scope>
    <source>
        <strain evidence="3">074W</strain>
    </source>
</reference>
<protein>
    <submittedName>
        <fullName evidence="2">Uncharacterized protein</fullName>
    </submittedName>
</protein>
<dbReference type="GeneID" id="17087956"/>